<dbReference type="Proteomes" id="UP000624244">
    <property type="component" value="Unassembled WGS sequence"/>
</dbReference>
<evidence type="ECO:0000313" key="2">
    <source>
        <dbReference type="Proteomes" id="UP000624244"/>
    </source>
</evidence>
<dbReference type="EMBL" id="WNKQ01000001">
    <property type="protein sequence ID" value="KAF5854431.1"/>
    <property type="molecule type" value="Genomic_DNA"/>
</dbReference>
<reference evidence="1" key="1">
    <citation type="submission" date="2019-11" db="EMBL/GenBank/DDBJ databases">
        <title>Bipolaris sorokiniana Genome sequencing.</title>
        <authorList>
            <person name="Wang H."/>
        </authorList>
    </citation>
    <scope>NUCLEOTIDE SEQUENCE</scope>
</reference>
<sequence>MPPLRILAEAHHQHSTKSLLNNKNPAWRTARQCAVMCGLSLSSMLMRALVRADFLCMRSLLGLDLVFGSILQGQWWADKKESNARSVSRSSKNDSLN</sequence>
<organism evidence="1 2">
    <name type="scientific">Cochliobolus sativus</name>
    <name type="common">Common root rot and spot blotch fungus</name>
    <name type="synonym">Bipolaris sorokiniana</name>
    <dbReference type="NCBI Taxonomy" id="45130"/>
    <lineage>
        <taxon>Eukaryota</taxon>
        <taxon>Fungi</taxon>
        <taxon>Dikarya</taxon>
        <taxon>Ascomycota</taxon>
        <taxon>Pezizomycotina</taxon>
        <taxon>Dothideomycetes</taxon>
        <taxon>Pleosporomycetidae</taxon>
        <taxon>Pleosporales</taxon>
        <taxon>Pleosporineae</taxon>
        <taxon>Pleosporaceae</taxon>
        <taxon>Bipolaris</taxon>
    </lineage>
</organism>
<comment type="caution">
    <text evidence="1">The sequence shown here is derived from an EMBL/GenBank/DDBJ whole genome shotgun (WGS) entry which is preliminary data.</text>
</comment>
<proteinExistence type="predicted"/>
<evidence type="ECO:0000313" key="1">
    <source>
        <dbReference type="EMBL" id="KAF5854431.1"/>
    </source>
</evidence>
<gene>
    <name evidence="1" type="ORF">GGP41_007175</name>
</gene>
<name>A0A8H6DZT2_COCSA</name>
<dbReference type="AlphaFoldDB" id="A0A8H6DZT2"/>
<accession>A0A8H6DZT2</accession>
<protein>
    <submittedName>
        <fullName evidence="1">Uncharacterized protein</fullName>
    </submittedName>
</protein>